<name>A0A7G5XH30_9BACT</name>
<organism evidence="2 3">
    <name type="scientific">Lacibacter sediminis</name>
    <dbReference type="NCBI Taxonomy" id="2760713"/>
    <lineage>
        <taxon>Bacteria</taxon>
        <taxon>Pseudomonadati</taxon>
        <taxon>Bacteroidota</taxon>
        <taxon>Chitinophagia</taxon>
        <taxon>Chitinophagales</taxon>
        <taxon>Chitinophagaceae</taxon>
        <taxon>Lacibacter</taxon>
    </lineage>
</organism>
<dbReference type="Proteomes" id="UP000515344">
    <property type="component" value="Chromosome"/>
</dbReference>
<reference evidence="3" key="1">
    <citation type="submission" date="2020-08" db="EMBL/GenBank/DDBJ databases">
        <title>Lacibacter sp. S13-6-6 genome sequencing.</title>
        <authorList>
            <person name="Jin L."/>
        </authorList>
    </citation>
    <scope>NUCLEOTIDE SEQUENCE [LARGE SCALE GENOMIC DNA]</scope>
    <source>
        <strain evidence="3">S13-6-6</strain>
    </source>
</reference>
<evidence type="ECO:0000313" key="3">
    <source>
        <dbReference type="Proteomes" id="UP000515344"/>
    </source>
</evidence>
<keyword evidence="3" id="KW-1185">Reference proteome</keyword>
<evidence type="ECO:0000313" key="2">
    <source>
        <dbReference type="EMBL" id="QNA44783.1"/>
    </source>
</evidence>
<accession>A0A7G5XH30</accession>
<proteinExistence type="predicted"/>
<evidence type="ECO:0008006" key="4">
    <source>
        <dbReference type="Google" id="ProtNLM"/>
    </source>
</evidence>
<dbReference type="RefSeq" id="WP_182803268.1">
    <property type="nucleotide sequence ID" value="NZ_CP060007.1"/>
</dbReference>
<dbReference type="SUPFAM" id="SSF160574">
    <property type="entry name" value="BT0923-like"/>
    <property type="match status" value="1"/>
</dbReference>
<feature type="signal peptide" evidence="1">
    <location>
        <begin position="1"/>
        <end position="19"/>
    </location>
</feature>
<gene>
    <name evidence="2" type="ORF">H4075_00880</name>
</gene>
<dbReference type="AlphaFoldDB" id="A0A7G5XH30"/>
<evidence type="ECO:0000256" key="1">
    <source>
        <dbReference type="SAM" id="SignalP"/>
    </source>
</evidence>
<dbReference type="Gene3D" id="3.10.450.360">
    <property type="match status" value="1"/>
</dbReference>
<feature type="chain" id="PRO_5028924357" description="Beta-lactamase-inhibitor-like PepSY-like domain-containing protein" evidence="1">
    <location>
        <begin position="20"/>
        <end position="150"/>
    </location>
</feature>
<dbReference type="KEGG" id="lacs:H4075_00880"/>
<keyword evidence="1" id="KW-0732">Signal</keyword>
<protein>
    <recommendedName>
        <fullName evidence="4">Beta-lactamase-inhibitor-like PepSY-like domain-containing protein</fullName>
    </recommendedName>
</protein>
<sequence>MKKSIVTFTAVLFFIAAFATGNVEKNIERSFQSEFPGATHVSWIKVDNSDLYAVRFVYGREAMMAYFDADGDYLAIVKSILEEDLPLQVKRSISRINPSGALATTEQISMMGETSYLVQFRERGHKKVYQIGEDGSIKLTRIKEVINSNR</sequence>
<dbReference type="EMBL" id="CP060007">
    <property type="protein sequence ID" value="QNA44783.1"/>
    <property type="molecule type" value="Genomic_DNA"/>
</dbReference>